<feature type="region of interest" description="Disordered" evidence="8">
    <location>
        <begin position="86"/>
        <end position="113"/>
    </location>
</feature>
<evidence type="ECO:0000313" key="10">
    <source>
        <dbReference type="EMBL" id="KAK7497589.1"/>
    </source>
</evidence>
<dbReference type="GO" id="GO:0003677">
    <property type="term" value="F:DNA binding"/>
    <property type="evidence" value="ECO:0007669"/>
    <property type="project" value="UniProtKB-KW"/>
</dbReference>
<evidence type="ECO:0000313" key="11">
    <source>
        <dbReference type="Proteomes" id="UP001519460"/>
    </source>
</evidence>
<dbReference type="Pfam" id="PF18016">
    <property type="entry name" value="SAM_3"/>
    <property type="match status" value="1"/>
</dbReference>
<evidence type="ECO:0000256" key="7">
    <source>
        <dbReference type="PROSITE-ProRule" id="PRU01313"/>
    </source>
</evidence>
<feature type="compositionally biased region" description="Low complexity" evidence="8">
    <location>
        <begin position="532"/>
        <end position="555"/>
    </location>
</feature>
<gene>
    <name evidence="10" type="ORF">BaRGS_00011229</name>
</gene>
<feature type="domain" description="Grh/CP2 DB" evidence="9">
    <location>
        <begin position="276"/>
        <end position="509"/>
    </location>
</feature>
<keyword evidence="5" id="KW-0804">Transcription</keyword>
<evidence type="ECO:0000256" key="2">
    <source>
        <dbReference type="ARBA" id="ARBA00010852"/>
    </source>
</evidence>
<feature type="region of interest" description="Disordered" evidence="8">
    <location>
        <begin position="201"/>
        <end position="225"/>
    </location>
</feature>
<keyword evidence="6 7" id="KW-0539">Nucleus</keyword>
<accession>A0ABD0LEY3</accession>
<comment type="caution">
    <text evidence="10">The sequence shown here is derived from an EMBL/GenBank/DDBJ whole genome shotgun (WGS) entry which is preliminary data.</text>
</comment>
<dbReference type="Gene3D" id="1.10.150.50">
    <property type="entry name" value="Transcription Factor, Ets-1"/>
    <property type="match status" value="1"/>
</dbReference>
<evidence type="ECO:0000256" key="3">
    <source>
        <dbReference type="ARBA" id="ARBA00023015"/>
    </source>
</evidence>
<dbReference type="CDD" id="cd09537">
    <property type="entry name" value="SAM_CP2-like"/>
    <property type="match status" value="1"/>
</dbReference>
<dbReference type="GO" id="GO:0005634">
    <property type="term" value="C:nucleus"/>
    <property type="evidence" value="ECO:0007669"/>
    <property type="project" value="UniProtKB-SubCell"/>
</dbReference>
<sequence>MATTEEYSNYNPTDSRWRNPQISSADISLLSDENNSNNTLPSIPAATTAITSVAVSTDHRTTSASVATPTSSANYVFTIGTDRERKVSGSKSGSSAFGEHAVKGGKTAKRGKTSNSKFRPFLLSFADIENGLSQCFNQSASSWSDALHDLTTERAAQRVVVPHADAAIIVEVVVNINTISYSKQTFGDRWRSKAMIRTPDSGHHESNYNWDEETGGGAGKRTKISHPSASAMTSWDIDGGLAADFDGSLSGLGTELGTSSYNMSEALLALPVFKQENLENGFQYILGAATSPAVKMNEETLTYLNQGQSYEIKVKKLGDLSDFQGKCLRSVVKVQFHERRLQYMEREQMEQWKQARPGERILDVDIPLSYGLIDVNLDSVKINQVEFVWDPTKETGLYFRVHAISTEFTAKKHGGEKGVPFRIQIETYSHNDGEGKLLHAASCQIKVFKPKGADRKHKTDREKMEKRSDAEKEKYQPSYACTVLTEVPLDQVVLSQSSFSMKSSSSLTTSFSALSCGGASPIAPSPTPPSASTPNPSRQLSDSSPQSPQQQQQQIPLAVGCSSSCETKSFSGPLSAEATAPEVQSWLQYHRFSNYTRVFQHFSGADLLRLNRDDLIQICGLVDGIRLNNALQSKSVRPRLTIYICQEPESVYHAVYIDCVGVDELKCKLASLFGIQSQQIGDIYMLGPSSIHIMVTDEVLQNTQDQARFIVEGMREESGDKYRILLKSVE</sequence>
<feature type="region of interest" description="Disordered" evidence="8">
    <location>
        <begin position="518"/>
        <end position="555"/>
    </location>
</feature>
<dbReference type="InterPro" id="IPR013761">
    <property type="entry name" value="SAM/pointed_sf"/>
</dbReference>
<dbReference type="PROSITE" id="PS51968">
    <property type="entry name" value="GRH_CP2_DB"/>
    <property type="match status" value="1"/>
</dbReference>
<dbReference type="InterPro" id="IPR040167">
    <property type="entry name" value="TF_CP2-like"/>
</dbReference>
<organism evidence="10 11">
    <name type="scientific">Batillaria attramentaria</name>
    <dbReference type="NCBI Taxonomy" id="370345"/>
    <lineage>
        <taxon>Eukaryota</taxon>
        <taxon>Metazoa</taxon>
        <taxon>Spiralia</taxon>
        <taxon>Lophotrochozoa</taxon>
        <taxon>Mollusca</taxon>
        <taxon>Gastropoda</taxon>
        <taxon>Caenogastropoda</taxon>
        <taxon>Sorbeoconcha</taxon>
        <taxon>Cerithioidea</taxon>
        <taxon>Batillariidae</taxon>
        <taxon>Batillaria</taxon>
    </lineage>
</organism>
<dbReference type="InterPro" id="IPR057520">
    <property type="entry name" value="GRHL1/CP2_C"/>
</dbReference>
<evidence type="ECO:0000256" key="1">
    <source>
        <dbReference type="ARBA" id="ARBA00004123"/>
    </source>
</evidence>
<protein>
    <recommendedName>
        <fullName evidence="9">Grh/CP2 DB domain-containing protein</fullName>
    </recommendedName>
</protein>
<evidence type="ECO:0000256" key="4">
    <source>
        <dbReference type="ARBA" id="ARBA00023125"/>
    </source>
</evidence>
<feature type="region of interest" description="Disordered" evidence="8">
    <location>
        <begin position="449"/>
        <end position="473"/>
    </location>
</feature>
<dbReference type="Pfam" id="PF04516">
    <property type="entry name" value="CP2"/>
    <property type="match status" value="1"/>
</dbReference>
<dbReference type="AlphaFoldDB" id="A0ABD0LEY3"/>
<proteinExistence type="inferred from homology"/>
<dbReference type="PANTHER" id="PTHR11037">
    <property type="entry name" value="TRANSCRIPTION FACTOR CP2"/>
    <property type="match status" value="1"/>
</dbReference>
<feature type="compositionally biased region" description="Basic and acidic residues" evidence="8">
    <location>
        <begin position="451"/>
        <end position="473"/>
    </location>
</feature>
<comment type="similarity">
    <text evidence="2">Belongs to the grh/CP2 family. CP2 subfamily.</text>
</comment>
<evidence type="ECO:0000259" key="9">
    <source>
        <dbReference type="PROSITE" id="PS51968"/>
    </source>
</evidence>
<dbReference type="PANTHER" id="PTHR11037:SF21">
    <property type="entry name" value="GEMINI, ISOFORM C"/>
    <property type="match status" value="1"/>
</dbReference>
<dbReference type="EMBL" id="JACVVK020000057">
    <property type="protein sequence ID" value="KAK7497589.1"/>
    <property type="molecule type" value="Genomic_DNA"/>
</dbReference>
<keyword evidence="3" id="KW-0805">Transcription regulation</keyword>
<comment type="subcellular location">
    <subcellularLocation>
        <location evidence="1 7">Nucleus</location>
    </subcellularLocation>
</comment>
<dbReference type="InterPro" id="IPR041418">
    <property type="entry name" value="SAM_3"/>
</dbReference>
<keyword evidence="4 7" id="KW-0238">DNA-binding</keyword>
<evidence type="ECO:0000256" key="6">
    <source>
        <dbReference type="ARBA" id="ARBA00023242"/>
    </source>
</evidence>
<keyword evidence="11" id="KW-1185">Reference proteome</keyword>
<reference evidence="10 11" key="1">
    <citation type="journal article" date="2023" name="Sci. Data">
        <title>Genome assembly of the Korean intertidal mud-creeper Batillaria attramentaria.</title>
        <authorList>
            <person name="Patra A.K."/>
            <person name="Ho P.T."/>
            <person name="Jun S."/>
            <person name="Lee S.J."/>
            <person name="Kim Y."/>
            <person name="Won Y.J."/>
        </authorList>
    </citation>
    <scope>NUCLEOTIDE SEQUENCE [LARGE SCALE GENOMIC DNA]</scope>
    <source>
        <strain evidence="10">Wonlab-2016</strain>
    </source>
</reference>
<evidence type="ECO:0000256" key="8">
    <source>
        <dbReference type="SAM" id="MobiDB-lite"/>
    </source>
</evidence>
<dbReference type="SUPFAM" id="SSF47769">
    <property type="entry name" value="SAM/Pointed domain"/>
    <property type="match status" value="1"/>
</dbReference>
<dbReference type="InterPro" id="IPR007604">
    <property type="entry name" value="CP2"/>
</dbReference>
<evidence type="ECO:0000256" key="5">
    <source>
        <dbReference type="ARBA" id="ARBA00023163"/>
    </source>
</evidence>
<dbReference type="Proteomes" id="UP001519460">
    <property type="component" value="Unassembled WGS sequence"/>
</dbReference>
<dbReference type="Pfam" id="PF25416">
    <property type="entry name" value="GRHL1_C"/>
    <property type="match status" value="1"/>
</dbReference>
<name>A0ABD0LEY3_9CAEN</name>